<keyword evidence="3" id="KW-1185">Reference proteome</keyword>
<dbReference type="EMBL" id="RJUF01000041">
    <property type="protein sequence ID" value="MCP9763811.1"/>
    <property type="molecule type" value="Genomic_DNA"/>
</dbReference>
<dbReference type="Proteomes" id="UP001204144">
    <property type="component" value="Unassembled WGS sequence"/>
</dbReference>
<keyword evidence="1" id="KW-0732">Signal</keyword>
<evidence type="ECO:0000313" key="3">
    <source>
        <dbReference type="Proteomes" id="UP001204144"/>
    </source>
</evidence>
<feature type="signal peptide" evidence="1">
    <location>
        <begin position="1"/>
        <end position="19"/>
    </location>
</feature>
<protein>
    <submittedName>
        <fullName evidence="2">Uncharacterized protein</fullName>
    </submittedName>
</protein>
<evidence type="ECO:0000313" key="2">
    <source>
        <dbReference type="EMBL" id="MCP9763811.1"/>
    </source>
</evidence>
<accession>A0AAE3H4A6</accession>
<comment type="caution">
    <text evidence="2">The sequence shown here is derived from an EMBL/GenBank/DDBJ whole genome shotgun (WGS) entry which is preliminary data.</text>
</comment>
<evidence type="ECO:0000256" key="1">
    <source>
        <dbReference type="SAM" id="SignalP"/>
    </source>
</evidence>
<gene>
    <name evidence="2" type="ORF">EGI31_12685</name>
</gene>
<sequence length="465" mass="47982">MLVVMMVFVGLLATIDVTAQRVRTTAVFDGDTATRPKAGFYGVGVRSGRVFLVKPTGNTERILAASTHVGVNGQFLFSNGTVNSWANIAISNVTSLQSSLDGKFNTPSGLTTNYLSKWTGSTFGNSLIFDNGTSLGIGTTSSTRRFEIAAPGGSAFFRLNAISSGTGNVFQEFTNSGGTAYIGIDNSTGTGFAGGNYASIFGSGAANPTVLITAGTPKLTILSGGNVGIGTTSPQQKTHINTSLGGVPVGLYLTNDATNATLGRGVGVLFGGTGNTNLAQIEAQTLTASNNTGGLIFRTANGGTLTEQMRIDQNGNVGIARTPSGSYKLAISGRILANDLFMTNPSTLLNVGYIGNISTWTSGSANDNFAIGTPQSYMAFYVNNSTAESMRINSGGLAIGTTSPDASAQLHVSSTTKGVLITRGTTTQINAITSPANGLMVYNTTLNKLCVYENGAWRQVTTTAM</sequence>
<name>A0AAE3H4A6_9BACT</name>
<dbReference type="AlphaFoldDB" id="A0AAE3H4A6"/>
<proteinExistence type="predicted"/>
<reference evidence="2 3" key="1">
    <citation type="submission" date="2018-11" db="EMBL/GenBank/DDBJ databases">
        <title>Novel bacteria species description.</title>
        <authorList>
            <person name="Han J.-H."/>
        </authorList>
    </citation>
    <scope>NUCLEOTIDE SEQUENCE [LARGE SCALE GENOMIC DNA]</scope>
    <source>
        <strain evidence="2 3">KCTC23259</strain>
    </source>
</reference>
<organism evidence="2 3">
    <name type="scientific">Lacihabitans soyangensis</name>
    <dbReference type="NCBI Taxonomy" id="869394"/>
    <lineage>
        <taxon>Bacteria</taxon>
        <taxon>Pseudomonadati</taxon>
        <taxon>Bacteroidota</taxon>
        <taxon>Cytophagia</taxon>
        <taxon>Cytophagales</taxon>
        <taxon>Leadbetterellaceae</taxon>
        <taxon>Lacihabitans</taxon>
    </lineage>
</organism>
<feature type="chain" id="PRO_5042279015" evidence="1">
    <location>
        <begin position="20"/>
        <end position="465"/>
    </location>
</feature>